<sequence length="180" mass="19429">MASLMQRPAAMPAATSTSTATRRGVPRGAMTAASPASATRGSGARRRCRSARTTPAILTLKVFDHGEDDGGVPTSCDMAPPEHGAGGRAVLRVVAPRGRPPPLPPEDPRLRRRRRGERTIVRGRQGGGRLRLRERVPRGGRVRAAVPEQRRRRVAGGVGEAWAQRERGRIRGCVVLSEER</sequence>
<dbReference type="EMBL" id="CM000147">
    <property type="protein sequence ID" value="EAZ16511.1"/>
    <property type="molecule type" value="Genomic_DNA"/>
</dbReference>
<name>A3C5Z8_ORYSJ</name>
<protein>
    <submittedName>
        <fullName evidence="2">Uncharacterized protein</fullName>
    </submittedName>
</protein>
<reference evidence="2" key="2">
    <citation type="submission" date="2008-12" db="EMBL/GenBank/DDBJ databases">
        <title>Improved gene annotation of the rice (Oryza sativa) genomes.</title>
        <authorList>
            <person name="Wang J."/>
            <person name="Li R."/>
            <person name="Fan W."/>
            <person name="Huang Q."/>
            <person name="Zhang J."/>
            <person name="Zhou Y."/>
            <person name="Hu Y."/>
            <person name="Zi S."/>
            <person name="Li J."/>
            <person name="Ni P."/>
            <person name="Zheng H."/>
            <person name="Zhang Y."/>
            <person name="Zhao M."/>
            <person name="Hao Q."/>
            <person name="McDermott J."/>
            <person name="Samudrala R."/>
            <person name="Kristiansen K."/>
            <person name="Wong G.K.-S."/>
        </authorList>
    </citation>
    <scope>NUCLEOTIDE SEQUENCE</scope>
</reference>
<feature type="compositionally biased region" description="Low complexity" evidence="1">
    <location>
        <begin position="31"/>
        <end position="42"/>
    </location>
</feature>
<feature type="region of interest" description="Disordered" evidence="1">
    <location>
        <begin position="1"/>
        <end position="54"/>
    </location>
</feature>
<dbReference type="Proteomes" id="UP000007752">
    <property type="component" value="Chromosome 10"/>
</dbReference>
<feature type="compositionally biased region" description="Low complexity" evidence="1">
    <location>
        <begin position="8"/>
        <end position="21"/>
    </location>
</feature>
<evidence type="ECO:0000256" key="1">
    <source>
        <dbReference type="SAM" id="MobiDB-lite"/>
    </source>
</evidence>
<organism evidence="2">
    <name type="scientific">Oryza sativa subsp. japonica</name>
    <name type="common">Rice</name>
    <dbReference type="NCBI Taxonomy" id="39947"/>
    <lineage>
        <taxon>Eukaryota</taxon>
        <taxon>Viridiplantae</taxon>
        <taxon>Streptophyta</taxon>
        <taxon>Embryophyta</taxon>
        <taxon>Tracheophyta</taxon>
        <taxon>Spermatophyta</taxon>
        <taxon>Magnoliopsida</taxon>
        <taxon>Liliopsida</taxon>
        <taxon>Poales</taxon>
        <taxon>Poaceae</taxon>
        <taxon>BOP clade</taxon>
        <taxon>Oryzoideae</taxon>
        <taxon>Oryzeae</taxon>
        <taxon>Oryzinae</taxon>
        <taxon>Oryza</taxon>
        <taxon>Oryza sativa</taxon>
    </lineage>
</organism>
<evidence type="ECO:0000313" key="2">
    <source>
        <dbReference type="EMBL" id="EAZ16511.1"/>
    </source>
</evidence>
<proteinExistence type="predicted"/>
<reference evidence="2" key="1">
    <citation type="journal article" date="2005" name="PLoS Biol.">
        <title>The genomes of Oryza sativa: a history of duplications.</title>
        <authorList>
            <person name="Yu J."/>
            <person name="Wang J."/>
            <person name="Lin W."/>
            <person name="Li S."/>
            <person name="Li H."/>
            <person name="Zhou J."/>
            <person name="Ni P."/>
            <person name="Dong W."/>
            <person name="Hu S."/>
            <person name="Zeng C."/>
            <person name="Zhang J."/>
            <person name="Zhang Y."/>
            <person name="Li R."/>
            <person name="Xu Z."/>
            <person name="Li S."/>
            <person name="Li X."/>
            <person name="Zheng H."/>
            <person name="Cong L."/>
            <person name="Lin L."/>
            <person name="Yin J."/>
            <person name="Geng J."/>
            <person name="Li G."/>
            <person name="Shi J."/>
            <person name="Liu J."/>
            <person name="Lv H."/>
            <person name="Li J."/>
            <person name="Wang J."/>
            <person name="Deng Y."/>
            <person name="Ran L."/>
            <person name="Shi X."/>
            <person name="Wang X."/>
            <person name="Wu Q."/>
            <person name="Li C."/>
            <person name="Ren X."/>
            <person name="Wang J."/>
            <person name="Wang X."/>
            <person name="Li D."/>
            <person name="Liu D."/>
            <person name="Zhang X."/>
            <person name="Ji Z."/>
            <person name="Zhao W."/>
            <person name="Sun Y."/>
            <person name="Zhang Z."/>
            <person name="Bao J."/>
            <person name="Han Y."/>
            <person name="Dong L."/>
            <person name="Ji J."/>
            <person name="Chen P."/>
            <person name="Wu S."/>
            <person name="Liu J."/>
            <person name="Xiao Y."/>
            <person name="Bu D."/>
            <person name="Tan J."/>
            <person name="Yang L."/>
            <person name="Ye C."/>
            <person name="Zhang J."/>
            <person name="Xu J."/>
            <person name="Zhou Y."/>
            <person name="Yu Y."/>
            <person name="Zhang B."/>
            <person name="Zhuang S."/>
            <person name="Wei H."/>
            <person name="Liu B."/>
            <person name="Lei M."/>
            <person name="Yu H."/>
            <person name="Li Y."/>
            <person name="Xu H."/>
            <person name="Wei S."/>
            <person name="He X."/>
            <person name="Fang L."/>
            <person name="Zhang Z."/>
            <person name="Zhang Y."/>
            <person name="Huang X."/>
            <person name="Su Z."/>
            <person name="Tong W."/>
            <person name="Li J."/>
            <person name="Tong Z."/>
            <person name="Li S."/>
            <person name="Ye J."/>
            <person name="Wang L."/>
            <person name="Fang L."/>
            <person name="Lei T."/>
            <person name="Chen C."/>
            <person name="Chen H."/>
            <person name="Xu Z."/>
            <person name="Li H."/>
            <person name="Huang H."/>
            <person name="Zhang F."/>
            <person name="Xu H."/>
            <person name="Li N."/>
            <person name="Zhao C."/>
            <person name="Li S."/>
            <person name="Dong L."/>
            <person name="Huang Y."/>
            <person name="Li L."/>
            <person name="Xi Y."/>
            <person name="Qi Q."/>
            <person name="Li W."/>
            <person name="Zhang B."/>
            <person name="Hu W."/>
            <person name="Zhang Y."/>
            <person name="Tian X."/>
            <person name="Jiao Y."/>
            <person name="Liang X."/>
            <person name="Jin J."/>
            <person name="Gao L."/>
            <person name="Zheng W."/>
            <person name="Hao B."/>
            <person name="Liu S."/>
            <person name="Wang W."/>
            <person name="Yuan L."/>
            <person name="Cao M."/>
            <person name="McDermott J."/>
            <person name="Samudrala R."/>
            <person name="Wang J."/>
            <person name="Wong G.K."/>
            <person name="Yang H."/>
        </authorList>
    </citation>
    <scope>NUCLEOTIDE SEQUENCE [LARGE SCALE GENOMIC DNA]</scope>
</reference>
<accession>A3C5Z8</accession>
<gene>
    <name evidence="2" type="ORF">OsJ_31983</name>
</gene>
<dbReference type="AlphaFoldDB" id="A3C5Z8"/>